<dbReference type="GO" id="GO:0046512">
    <property type="term" value="P:sphingosine biosynthetic process"/>
    <property type="evidence" value="ECO:0007669"/>
    <property type="project" value="TreeGrafter"/>
</dbReference>
<sequence>MHEEQIECESNVFKSFENVILDFKQDELLIRSRLTKKCITIHDNHLGGCSIESRSQSTNEQKYISVLYFQETISKGQITNKIKTFEISCTDEAQTERICSLIRYKALPSKLKIAEHEKKGINEARAIYVIINPECGSKTSVSIFRNEVAPYLKYGNFTATEVISNSNEHLLDVSEKILELSEDIIMVVGGDGTFHNVLNGLYRQKLDDKHIDKSFILIPAGSGNALVASVLQQSNLTFCIENCIYSLLKGCPDKLCASEVNVSFLSGERSGQAQSILSFLNLTWGTIADVDIESECCKFMGKHRFIPFAIKNILIRKKRKVKVFFKPSEEKDSPDSNDDIDFSLLGSEEGENYRTVFISQVKCLTSSIVISEKINLGFSGYILGVIRGHASAIQIARCLCTTAFHDLYQEERSKSKDENLWLDIREIRGFKMETDGGKLVIDGEFIFEGKFSLTMKILPYQFNYISIT</sequence>
<keyword evidence="2" id="KW-0808">Transferase</keyword>
<dbReference type="GO" id="GO:0016773">
    <property type="term" value="F:phosphotransferase activity, alcohol group as acceptor"/>
    <property type="evidence" value="ECO:0007669"/>
    <property type="project" value="UniProtKB-ARBA"/>
</dbReference>
<keyword evidence="2" id="KW-0418">Kinase</keyword>
<dbReference type="SUPFAM" id="SSF111331">
    <property type="entry name" value="NAD kinase/diacylglycerol kinase-like"/>
    <property type="match status" value="1"/>
</dbReference>
<feature type="domain" description="DAGKc" evidence="1">
    <location>
        <begin position="122"/>
        <end position="264"/>
    </location>
</feature>
<reference evidence="2 3" key="1">
    <citation type="journal article" date="2014" name="Genome Biol. Evol.">
        <title>The genome of the myxosporean Thelohanellus kitauei shows adaptations to nutrient acquisition within its fish host.</title>
        <authorList>
            <person name="Yang Y."/>
            <person name="Xiong J."/>
            <person name="Zhou Z."/>
            <person name="Huo F."/>
            <person name="Miao W."/>
            <person name="Ran C."/>
            <person name="Liu Y."/>
            <person name="Zhang J."/>
            <person name="Feng J."/>
            <person name="Wang M."/>
            <person name="Wang M."/>
            <person name="Wang L."/>
            <person name="Yao B."/>
        </authorList>
    </citation>
    <scope>NUCLEOTIDE SEQUENCE [LARGE SCALE GENOMIC DNA]</scope>
    <source>
        <strain evidence="2">Wuqing</strain>
    </source>
</reference>
<proteinExistence type="predicted"/>
<dbReference type="GO" id="GO:0016020">
    <property type="term" value="C:membrane"/>
    <property type="evidence" value="ECO:0007669"/>
    <property type="project" value="TreeGrafter"/>
</dbReference>
<dbReference type="EMBL" id="JWZT01001940">
    <property type="protein sequence ID" value="KII70896.1"/>
    <property type="molecule type" value="Genomic_DNA"/>
</dbReference>
<dbReference type="PROSITE" id="PS50146">
    <property type="entry name" value="DAGK"/>
    <property type="match status" value="1"/>
</dbReference>
<gene>
    <name evidence="2" type="ORF">RF11_04331</name>
</gene>
<dbReference type="InterPro" id="IPR001206">
    <property type="entry name" value="Diacylglycerol_kinase_cat_dom"/>
</dbReference>
<evidence type="ECO:0000313" key="2">
    <source>
        <dbReference type="EMBL" id="KII70896.1"/>
    </source>
</evidence>
<organism evidence="2 3">
    <name type="scientific">Thelohanellus kitauei</name>
    <name type="common">Myxosporean</name>
    <dbReference type="NCBI Taxonomy" id="669202"/>
    <lineage>
        <taxon>Eukaryota</taxon>
        <taxon>Metazoa</taxon>
        <taxon>Cnidaria</taxon>
        <taxon>Myxozoa</taxon>
        <taxon>Myxosporea</taxon>
        <taxon>Bivalvulida</taxon>
        <taxon>Platysporina</taxon>
        <taxon>Myxobolidae</taxon>
        <taxon>Thelohanellus</taxon>
    </lineage>
</organism>
<evidence type="ECO:0000259" key="1">
    <source>
        <dbReference type="PROSITE" id="PS50146"/>
    </source>
</evidence>
<dbReference type="GO" id="GO:0005737">
    <property type="term" value="C:cytoplasm"/>
    <property type="evidence" value="ECO:0007669"/>
    <property type="project" value="TreeGrafter"/>
</dbReference>
<dbReference type="PANTHER" id="PTHR12358:SF31">
    <property type="entry name" value="ACYLGLYCEROL KINASE, MITOCHONDRIAL"/>
    <property type="match status" value="1"/>
</dbReference>
<dbReference type="Gene3D" id="2.60.200.40">
    <property type="match status" value="1"/>
</dbReference>
<dbReference type="Gene3D" id="3.40.50.10330">
    <property type="entry name" value="Probable inorganic polyphosphate/atp-NAD kinase, domain 1"/>
    <property type="match status" value="1"/>
</dbReference>
<dbReference type="Proteomes" id="UP000031668">
    <property type="component" value="Unassembled WGS sequence"/>
</dbReference>
<dbReference type="GO" id="GO:0001727">
    <property type="term" value="F:lipid kinase activity"/>
    <property type="evidence" value="ECO:0007669"/>
    <property type="project" value="UniProtKB-ARBA"/>
</dbReference>
<name>A0A0C2MU92_THEKT</name>
<dbReference type="Pfam" id="PF00781">
    <property type="entry name" value="DAGK_cat"/>
    <property type="match status" value="1"/>
</dbReference>
<dbReference type="InterPro" id="IPR017438">
    <property type="entry name" value="ATP-NAD_kinase_N"/>
</dbReference>
<dbReference type="AlphaFoldDB" id="A0A0C2MU92"/>
<evidence type="ECO:0000313" key="3">
    <source>
        <dbReference type="Proteomes" id="UP000031668"/>
    </source>
</evidence>
<dbReference type="PANTHER" id="PTHR12358">
    <property type="entry name" value="SPHINGOSINE KINASE"/>
    <property type="match status" value="1"/>
</dbReference>
<keyword evidence="3" id="KW-1185">Reference proteome</keyword>
<dbReference type="InterPro" id="IPR050187">
    <property type="entry name" value="Lipid_Phosphate_FormReg"/>
</dbReference>
<dbReference type="OrthoDB" id="530923at2759"/>
<accession>A0A0C2MU92</accession>
<comment type="caution">
    <text evidence="2">The sequence shown here is derived from an EMBL/GenBank/DDBJ whole genome shotgun (WGS) entry which is preliminary data.</text>
</comment>
<dbReference type="InterPro" id="IPR016064">
    <property type="entry name" value="NAD/diacylglycerol_kinase_sf"/>
</dbReference>
<protein>
    <submittedName>
        <fullName evidence="2">Sphingosine kinase 1</fullName>
    </submittedName>
</protein>